<comment type="subcellular location">
    <subcellularLocation>
        <location evidence="1">Cell membrane</location>
        <topology evidence="1">Multi-pass membrane protein</topology>
    </subcellularLocation>
</comment>
<dbReference type="Proteomes" id="UP000305778">
    <property type="component" value="Unassembled WGS sequence"/>
</dbReference>
<dbReference type="GO" id="GO:0005886">
    <property type="term" value="C:plasma membrane"/>
    <property type="evidence" value="ECO:0007669"/>
    <property type="project" value="UniProtKB-SubCell"/>
</dbReference>
<dbReference type="PANTHER" id="PTHR42718">
    <property type="entry name" value="MAJOR FACILITATOR SUPERFAMILY MULTIDRUG TRANSPORTER MFSC"/>
    <property type="match status" value="1"/>
</dbReference>
<dbReference type="InterPro" id="IPR020846">
    <property type="entry name" value="MFS_dom"/>
</dbReference>
<feature type="transmembrane region" description="Helical" evidence="6">
    <location>
        <begin position="301"/>
        <end position="322"/>
    </location>
</feature>
<feature type="transmembrane region" description="Helical" evidence="6">
    <location>
        <begin position="173"/>
        <end position="193"/>
    </location>
</feature>
<feature type="transmembrane region" description="Helical" evidence="6">
    <location>
        <begin position="110"/>
        <end position="131"/>
    </location>
</feature>
<dbReference type="OrthoDB" id="7375466at2"/>
<dbReference type="AlphaFoldDB" id="A0A4U0SQF3"/>
<evidence type="ECO:0000256" key="4">
    <source>
        <dbReference type="ARBA" id="ARBA00023136"/>
    </source>
</evidence>
<feature type="transmembrane region" description="Helical" evidence="6">
    <location>
        <begin position="233"/>
        <end position="251"/>
    </location>
</feature>
<keyword evidence="3 6" id="KW-1133">Transmembrane helix</keyword>
<dbReference type="InterPro" id="IPR036259">
    <property type="entry name" value="MFS_trans_sf"/>
</dbReference>
<evidence type="ECO:0000256" key="1">
    <source>
        <dbReference type="ARBA" id="ARBA00004651"/>
    </source>
</evidence>
<name>A0A4U0SQF3_9ACTN</name>
<dbReference type="Gene3D" id="1.20.1250.20">
    <property type="entry name" value="MFS general substrate transporter like domains"/>
    <property type="match status" value="1"/>
</dbReference>
<sequence>MADPRTGRVRLGSATGRWVLLSTVLGSGMAMIDGTAVNVALPRIGIDLDAKLSALQWAVNAYMLTLAGLILLGGSLGDRYGRRKVFLTGVVWFALSSALCGIAPNAELLIAARALQGVGGALLAPGSLAIIQSAFRPDDRASAVGAWAGLGGVAGAVGPVLGGWLVGGPGWRWVFFINLPLAAVVVVPALRHIPESRDDTATGRFDVPGAALAALALGSLTFALTVASTQPASAAWAAGIAIVLGTVFIMVERRSPAPMVPLGLFSSRLFSVVNTVTVLIYGALGGVIFFLVLQLQVTAGFSPLLAGLALLPLTLLMLAFSARAADLGKRIGPHIPLTAGPVVAGIGVLLMLRVGPGASYLTEVLPAATVLGAGMTLLVAPLTATVLDSVDNRRAGTASGVNNAAARTGSLLAIAALPSLVGLSGSEYQSRTAVDAAFYGAMWTCAGLLAAAGLLAWFGIRAGVGAPENSDAVCVSCSLSVPPPAATR</sequence>
<evidence type="ECO:0000313" key="9">
    <source>
        <dbReference type="Proteomes" id="UP000305778"/>
    </source>
</evidence>
<dbReference type="Pfam" id="PF07690">
    <property type="entry name" value="MFS_1"/>
    <property type="match status" value="1"/>
</dbReference>
<feature type="transmembrane region" description="Helical" evidence="6">
    <location>
        <begin position="437"/>
        <end position="460"/>
    </location>
</feature>
<dbReference type="RefSeq" id="WP_136724814.1">
    <property type="nucleotide sequence ID" value="NZ_SUMC01000014.1"/>
</dbReference>
<keyword evidence="4 6" id="KW-0472">Membrane</keyword>
<feature type="transmembrane region" description="Helical" evidence="6">
    <location>
        <begin position="364"/>
        <end position="387"/>
    </location>
</feature>
<dbReference type="Gene3D" id="1.20.1720.10">
    <property type="entry name" value="Multidrug resistance protein D"/>
    <property type="match status" value="1"/>
</dbReference>
<evidence type="ECO:0000256" key="5">
    <source>
        <dbReference type="ARBA" id="ARBA00023251"/>
    </source>
</evidence>
<evidence type="ECO:0000313" key="8">
    <source>
        <dbReference type="EMBL" id="TKA10461.1"/>
    </source>
</evidence>
<reference evidence="8 9" key="1">
    <citation type="submission" date="2019-04" db="EMBL/GenBank/DDBJ databases">
        <title>Streptomyces oryziradicis sp. nov., a novel actinomycete isolated from rhizosphere soil of rice (Oryza sativa L.).</title>
        <authorList>
            <person name="Li C."/>
        </authorList>
    </citation>
    <scope>NUCLEOTIDE SEQUENCE [LARGE SCALE GENOMIC DNA]</scope>
    <source>
        <strain evidence="8 9">NEAU-C40</strain>
    </source>
</reference>
<keyword evidence="9" id="KW-1185">Reference proteome</keyword>
<feature type="domain" description="Major facilitator superfamily (MFS) profile" evidence="7">
    <location>
        <begin position="19"/>
        <end position="464"/>
    </location>
</feature>
<evidence type="ECO:0000256" key="3">
    <source>
        <dbReference type="ARBA" id="ARBA00022989"/>
    </source>
</evidence>
<feature type="transmembrane region" description="Helical" evidence="6">
    <location>
        <begin position="334"/>
        <end position="352"/>
    </location>
</feature>
<gene>
    <name evidence="8" type="ORF">FCI23_17440</name>
</gene>
<evidence type="ECO:0000259" key="7">
    <source>
        <dbReference type="PROSITE" id="PS50850"/>
    </source>
</evidence>
<keyword evidence="2 6" id="KW-0812">Transmembrane</keyword>
<dbReference type="SUPFAM" id="SSF103473">
    <property type="entry name" value="MFS general substrate transporter"/>
    <property type="match status" value="1"/>
</dbReference>
<feature type="transmembrane region" description="Helical" evidence="6">
    <location>
        <begin position="85"/>
        <end position="104"/>
    </location>
</feature>
<evidence type="ECO:0000256" key="2">
    <source>
        <dbReference type="ARBA" id="ARBA00022692"/>
    </source>
</evidence>
<organism evidence="8 9">
    <name type="scientific">Actinacidiphila oryziradicis</name>
    <dbReference type="NCBI Taxonomy" id="2571141"/>
    <lineage>
        <taxon>Bacteria</taxon>
        <taxon>Bacillati</taxon>
        <taxon>Actinomycetota</taxon>
        <taxon>Actinomycetes</taxon>
        <taxon>Kitasatosporales</taxon>
        <taxon>Streptomycetaceae</taxon>
        <taxon>Actinacidiphila</taxon>
    </lineage>
</organism>
<keyword evidence="5" id="KW-0046">Antibiotic resistance</keyword>
<feature type="transmembrane region" description="Helical" evidence="6">
    <location>
        <begin position="53"/>
        <end position="73"/>
    </location>
</feature>
<protein>
    <submittedName>
        <fullName evidence="8">MFS transporter</fullName>
    </submittedName>
</protein>
<feature type="transmembrane region" description="Helical" evidence="6">
    <location>
        <begin position="205"/>
        <end position="227"/>
    </location>
</feature>
<feature type="transmembrane region" description="Helical" evidence="6">
    <location>
        <begin position="408"/>
        <end position="425"/>
    </location>
</feature>
<comment type="caution">
    <text evidence="8">The sequence shown here is derived from an EMBL/GenBank/DDBJ whole genome shotgun (WGS) entry which is preliminary data.</text>
</comment>
<dbReference type="EMBL" id="SUMC01000014">
    <property type="protein sequence ID" value="TKA10461.1"/>
    <property type="molecule type" value="Genomic_DNA"/>
</dbReference>
<feature type="transmembrane region" description="Helical" evidence="6">
    <location>
        <begin position="18"/>
        <end position="41"/>
    </location>
</feature>
<feature type="transmembrane region" description="Helical" evidence="6">
    <location>
        <begin position="143"/>
        <end position="167"/>
    </location>
</feature>
<proteinExistence type="predicted"/>
<dbReference type="GO" id="GO:0046677">
    <property type="term" value="P:response to antibiotic"/>
    <property type="evidence" value="ECO:0007669"/>
    <property type="project" value="UniProtKB-KW"/>
</dbReference>
<dbReference type="PANTHER" id="PTHR42718:SF42">
    <property type="entry name" value="EXPORT PROTEIN"/>
    <property type="match status" value="1"/>
</dbReference>
<dbReference type="CDD" id="cd17321">
    <property type="entry name" value="MFS_MMR_MDR_like"/>
    <property type="match status" value="1"/>
</dbReference>
<feature type="transmembrane region" description="Helical" evidence="6">
    <location>
        <begin position="272"/>
        <end position="295"/>
    </location>
</feature>
<dbReference type="PROSITE" id="PS50850">
    <property type="entry name" value="MFS"/>
    <property type="match status" value="1"/>
</dbReference>
<dbReference type="GO" id="GO:0022857">
    <property type="term" value="F:transmembrane transporter activity"/>
    <property type="evidence" value="ECO:0007669"/>
    <property type="project" value="InterPro"/>
</dbReference>
<accession>A0A4U0SQF3</accession>
<dbReference type="InterPro" id="IPR011701">
    <property type="entry name" value="MFS"/>
</dbReference>
<evidence type="ECO:0000256" key="6">
    <source>
        <dbReference type="SAM" id="Phobius"/>
    </source>
</evidence>